<keyword evidence="5" id="KW-0963">Cytoplasm</keyword>
<reference evidence="12" key="1">
    <citation type="submission" date="2014-12" db="EMBL/GenBank/DDBJ databases">
        <title>Insight into the proteome of Arion vulgaris.</title>
        <authorList>
            <person name="Aradska J."/>
            <person name="Bulat T."/>
            <person name="Smidak R."/>
            <person name="Sarate P."/>
            <person name="Gangsoo J."/>
            <person name="Sialana F."/>
            <person name="Bilban M."/>
            <person name="Lubec G."/>
        </authorList>
    </citation>
    <scope>NUCLEOTIDE SEQUENCE</scope>
    <source>
        <tissue evidence="12">Skin</tissue>
    </source>
</reference>
<evidence type="ECO:0000256" key="5">
    <source>
        <dbReference type="ARBA" id="ARBA00022490"/>
    </source>
</evidence>
<dbReference type="GO" id="GO:0071949">
    <property type="term" value="F:FAD binding"/>
    <property type="evidence" value="ECO:0007669"/>
    <property type="project" value="TreeGrafter"/>
</dbReference>
<comment type="cofactor">
    <cofactor evidence="2">
        <name>FAD</name>
        <dbReference type="ChEBI" id="CHEBI:57692"/>
    </cofactor>
</comment>
<dbReference type="GO" id="GO:0032451">
    <property type="term" value="F:demethylase activity"/>
    <property type="evidence" value="ECO:0007669"/>
    <property type="project" value="TreeGrafter"/>
</dbReference>
<keyword evidence="6" id="KW-0285">Flavoprotein</keyword>
<comment type="cofactor">
    <cofactor evidence="1">
        <name>FMN</name>
        <dbReference type="ChEBI" id="CHEBI:58210"/>
    </cofactor>
</comment>
<evidence type="ECO:0000256" key="4">
    <source>
        <dbReference type="ARBA" id="ARBA00007762"/>
    </source>
</evidence>
<keyword evidence="8" id="KW-0274">FAD</keyword>
<evidence type="ECO:0000256" key="11">
    <source>
        <dbReference type="ARBA" id="ARBA00031313"/>
    </source>
</evidence>
<comment type="similarity">
    <text evidence="4">Belongs to the MMACHC family.</text>
</comment>
<proteinExistence type="inferred from homology"/>
<evidence type="ECO:0000256" key="2">
    <source>
        <dbReference type="ARBA" id="ARBA00001974"/>
    </source>
</evidence>
<dbReference type="InterPro" id="IPR032037">
    <property type="entry name" value="MMACHC"/>
</dbReference>
<dbReference type="GO" id="GO:0009235">
    <property type="term" value="P:cobalamin metabolic process"/>
    <property type="evidence" value="ECO:0007669"/>
    <property type="project" value="TreeGrafter"/>
</dbReference>
<sequence length="227" mass="26735">LMPFICRDDCLGTLDLLDKCMQHYFALAKKAFPEEDVETIHDFEMTPMRRAKILVQPACHVAGAAYYYTCRDLNPNPFEGKTIFGVCIHPKYGGWFAIRGVVIFKSIQCPDLPYTEPIDCVPDQAERVKLLELFTQYWRDWRYRDIINVEKRYSEDQKAYFATPPKDRKPLIMELRDKYRKIYANYNKQNGCKNHQTDIKENNIVNGRSFCELNSKKNCSLITTERY</sequence>
<dbReference type="GO" id="GO:0005737">
    <property type="term" value="C:cytoplasm"/>
    <property type="evidence" value="ECO:0007669"/>
    <property type="project" value="UniProtKB-SubCell"/>
</dbReference>
<dbReference type="GO" id="GO:0033787">
    <property type="term" value="F:cyanocobalamin reductase (cyanide-eliminating) (NADP+) activity"/>
    <property type="evidence" value="ECO:0007669"/>
    <property type="project" value="TreeGrafter"/>
</dbReference>
<name>A0A0B6YAA4_9EUPU</name>
<dbReference type="Pfam" id="PF16690">
    <property type="entry name" value="MMACHC"/>
    <property type="match status" value="1"/>
</dbReference>
<dbReference type="CDD" id="cd12959">
    <property type="entry name" value="MMACHC-like"/>
    <property type="match status" value="1"/>
</dbReference>
<comment type="subcellular location">
    <subcellularLocation>
        <location evidence="3">Cytoplasm</location>
    </subcellularLocation>
</comment>
<evidence type="ECO:0000256" key="10">
    <source>
        <dbReference type="ARBA" id="ARBA00023002"/>
    </source>
</evidence>
<dbReference type="PANTHER" id="PTHR31457:SF2">
    <property type="entry name" value="CYANOCOBALAMIN REDUCTASE _ ALKYLCOBALAMIN DEALKYLASE"/>
    <property type="match status" value="1"/>
</dbReference>
<evidence type="ECO:0000256" key="7">
    <source>
        <dbReference type="ARBA" id="ARBA00022643"/>
    </source>
</evidence>
<dbReference type="PANTHER" id="PTHR31457">
    <property type="entry name" value="METHYLMALONIC ACIDURIA AND HOMOCYSTINURIA TYPE C PROTEIN"/>
    <property type="match status" value="1"/>
</dbReference>
<organism evidence="12">
    <name type="scientific">Arion vulgaris</name>
    <dbReference type="NCBI Taxonomy" id="1028688"/>
    <lineage>
        <taxon>Eukaryota</taxon>
        <taxon>Metazoa</taxon>
        <taxon>Spiralia</taxon>
        <taxon>Lophotrochozoa</taxon>
        <taxon>Mollusca</taxon>
        <taxon>Gastropoda</taxon>
        <taxon>Heterobranchia</taxon>
        <taxon>Euthyneura</taxon>
        <taxon>Panpulmonata</taxon>
        <taxon>Eupulmonata</taxon>
        <taxon>Stylommatophora</taxon>
        <taxon>Helicina</taxon>
        <taxon>Arionoidea</taxon>
        <taxon>Arionidae</taxon>
        <taxon>Arion</taxon>
    </lineage>
</organism>
<evidence type="ECO:0000256" key="1">
    <source>
        <dbReference type="ARBA" id="ARBA00001917"/>
    </source>
</evidence>
<evidence type="ECO:0000256" key="8">
    <source>
        <dbReference type="ARBA" id="ARBA00022827"/>
    </source>
</evidence>
<evidence type="ECO:0000313" key="12">
    <source>
        <dbReference type="EMBL" id="CEK53124.1"/>
    </source>
</evidence>
<evidence type="ECO:0000256" key="9">
    <source>
        <dbReference type="ARBA" id="ARBA00022857"/>
    </source>
</evidence>
<keyword evidence="9" id="KW-0521">NADP</keyword>
<evidence type="ECO:0000256" key="3">
    <source>
        <dbReference type="ARBA" id="ARBA00004496"/>
    </source>
</evidence>
<gene>
    <name evidence="12" type="primary">ORF19173</name>
</gene>
<dbReference type="EMBL" id="HACG01006259">
    <property type="protein sequence ID" value="CEK53124.1"/>
    <property type="molecule type" value="Transcribed_RNA"/>
</dbReference>
<dbReference type="AlphaFoldDB" id="A0A0B6YAA4"/>
<keyword evidence="10" id="KW-0560">Oxidoreductase</keyword>
<keyword evidence="7" id="KW-0288">FMN</keyword>
<accession>A0A0B6YAA4</accession>
<protein>
    <recommendedName>
        <fullName evidence="11">Cyanocobalamin reductase (cyanide-eliminating)</fullName>
    </recommendedName>
</protein>
<evidence type="ECO:0000256" key="6">
    <source>
        <dbReference type="ARBA" id="ARBA00022630"/>
    </source>
</evidence>
<feature type="non-terminal residue" evidence="12">
    <location>
        <position position="1"/>
    </location>
</feature>